<name>A0AA38RBH2_9PEZI</name>
<evidence type="ECO:0000313" key="4">
    <source>
        <dbReference type="Proteomes" id="UP001174694"/>
    </source>
</evidence>
<dbReference type="EMBL" id="JANBVO010000066">
    <property type="protein sequence ID" value="KAJ9131624.1"/>
    <property type="molecule type" value="Genomic_DNA"/>
</dbReference>
<proteinExistence type="predicted"/>
<keyword evidence="4" id="KW-1185">Reference proteome</keyword>
<comment type="caution">
    <text evidence="3">The sequence shown here is derived from an EMBL/GenBank/DDBJ whole genome shotgun (WGS) entry which is preliminary data.</text>
</comment>
<feature type="domain" description="DUF7708" evidence="2">
    <location>
        <begin position="105"/>
        <end position="250"/>
    </location>
</feature>
<protein>
    <submittedName>
        <fullName evidence="3">Nacht domain protein</fullName>
    </submittedName>
</protein>
<organism evidence="3 4">
    <name type="scientific">Pleurostoma richardsiae</name>
    <dbReference type="NCBI Taxonomy" id="41990"/>
    <lineage>
        <taxon>Eukaryota</taxon>
        <taxon>Fungi</taxon>
        <taxon>Dikarya</taxon>
        <taxon>Ascomycota</taxon>
        <taxon>Pezizomycotina</taxon>
        <taxon>Sordariomycetes</taxon>
        <taxon>Sordariomycetidae</taxon>
        <taxon>Calosphaeriales</taxon>
        <taxon>Pleurostomataceae</taxon>
        <taxon>Pleurostoma</taxon>
    </lineage>
</organism>
<sequence length="565" mass="63816">MALTVRDDPALGPPSGAPGFPAALMLRGRRDPYTELYLGNPNHRWTDPAREAYNKAIESLSKELTPDECQAIWLHSRTSMGDVQDAVVEAQKEYKSRSKDSKIRKWLNNASSRVMYYGAIFDMFAQHHPEYVSLAWGAMKFLFIAVLNHEELLVEVAKGVSRIADALPRAELHSDLYPTERVQEAVASVYAKIIEFDLLAIKFYKKGRLLHSITSIVKPFSLSFKPVVEEIMERSRRVDEEASMASKAEIRSQHFKIHQLIETVAAQQSLLNQIMLDVREQKQFFRNAVVEDIRTTITIGDTPASEDTLSYCRSMRNRRRLKVPAQLPLSELQKVKAWLAEPSSSILLAEGQGVRTSCLDFATDFLDAVLDAGYPVLWALPSAVQDEAAAVPSIKGILRSLILQALELDPALVSEGCNPVTKQHIRSAASFEQWFDLLERCLSNFARLFLIIDMGVIEAALSQESDDDEVPYTVSSFVERLTELVKTRRGGGLKVVVVSWKFEAVASLETEEIIDETRIFTDRGRRVERLMRQPKYRAAFKQRNKRFSGQLGSMVRSFEQQSVSI</sequence>
<dbReference type="Proteomes" id="UP001174694">
    <property type="component" value="Unassembled WGS sequence"/>
</dbReference>
<evidence type="ECO:0000256" key="1">
    <source>
        <dbReference type="SAM" id="MobiDB-lite"/>
    </source>
</evidence>
<evidence type="ECO:0000313" key="3">
    <source>
        <dbReference type="EMBL" id="KAJ9131624.1"/>
    </source>
</evidence>
<reference evidence="3" key="1">
    <citation type="submission" date="2022-07" db="EMBL/GenBank/DDBJ databases">
        <title>Fungi with potential for degradation of polypropylene.</title>
        <authorList>
            <person name="Gostincar C."/>
        </authorList>
    </citation>
    <scope>NUCLEOTIDE SEQUENCE</scope>
    <source>
        <strain evidence="3">EXF-13308</strain>
    </source>
</reference>
<dbReference type="PANTHER" id="PTHR10039:SF14">
    <property type="entry name" value="NACHT DOMAIN-CONTAINING PROTEIN"/>
    <property type="match status" value="1"/>
</dbReference>
<feature type="region of interest" description="Disordered" evidence="1">
    <location>
        <begin position="1"/>
        <end position="20"/>
    </location>
</feature>
<dbReference type="PANTHER" id="PTHR10039">
    <property type="entry name" value="AMELOGENIN"/>
    <property type="match status" value="1"/>
</dbReference>
<dbReference type="Pfam" id="PF24809">
    <property type="entry name" value="DUF7708"/>
    <property type="match status" value="1"/>
</dbReference>
<gene>
    <name evidence="3" type="ORF">NKR23_g11659</name>
</gene>
<accession>A0AA38RBH2</accession>
<evidence type="ECO:0000259" key="2">
    <source>
        <dbReference type="Pfam" id="PF24809"/>
    </source>
</evidence>
<dbReference type="AlphaFoldDB" id="A0AA38RBH2"/>
<dbReference type="InterPro" id="IPR056125">
    <property type="entry name" value="DUF7708"/>
</dbReference>